<evidence type="ECO:0000313" key="1">
    <source>
        <dbReference type="EMBL" id="SMO57077.1"/>
    </source>
</evidence>
<dbReference type="Proteomes" id="UP000319267">
    <property type="component" value="Unassembled WGS sequence"/>
</dbReference>
<dbReference type="AlphaFoldDB" id="A0A521CCB4"/>
<name>A0A521CCB4_9FLAO</name>
<reference evidence="1 2" key="1">
    <citation type="submission" date="2017-05" db="EMBL/GenBank/DDBJ databases">
        <authorList>
            <person name="Varghese N."/>
            <person name="Submissions S."/>
        </authorList>
    </citation>
    <scope>NUCLEOTIDE SEQUENCE [LARGE SCALE GENOMIC DNA]</scope>
    <source>
        <strain evidence="1 2">DSM 29982</strain>
    </source>
</reference>
<evidence type="ECO:0000313" key="2">
    <source>
        <dbReference type="Proteomes" id="UP000319267"/>
    </source>
</evidence>
<protein>
    <submittedName>
        <fullName evidence="1">Uncharacterized protein</fullName>
    </submittedName>
</protein>
<organism evidence="1 2">
    <name type="scientific">Flavobacterium nitrogenifigens</name>
    <dbReference type="NCBI Taxonomy" id="1617283"/>
    <lineage>
        <taxon>Bacteria</taxon>
        <taxon>Pseudomonadati</taxon>
        <taxon>Bacteroidota</taxon>
        <taxon>Flavobacteriia</taxon>
        <taxon>Flavobacteriales</taxon>
        <taxon>Flavobacteriaceae</taxon>
        <taxon>Flavobacterium</taxon>
    </lineage>
</organism>
<dbReference type="EMBL" id="FXTQ01000002">
    <property type="protein sequence ID" value="SMO57077.1"/>
    <property type="molecule type" value="Genomic_DNA"/>
</dbReference>
<proteinExistence type="predicted"/>
<accession>A0A521CCB4</accession>
<gene>
    <name evidence="1" type="ORF">SAMN06265220_102227</name>
</gene>
<keyword evidence="2" id="KW-1185">Reference proteome</keyword>
<sequence length="260" mass="30595">MKIINPKTKITFPLKNYKKKAIYLSIFASLLNISYTHSQSAEKSSLYDYFDEAVGKDNLNINNGIIHSESFRPLEGKNRYYIDEFNLGDISFEGQIYSNVNLKYDILLDQVIYKQNGSSENAPINLITDKVDYFFIKNKKIVNLKEESVKFPSIIKGIYEETYIGDNVSLYIKHTKEKVKSFQADIIYYNFIYKIGYILKYNNYFYKVETEKDFKKIFPNFKKEINSIYNTDKKLERSNKPQFMENLTKQINGLLKKSSN</sequence>